<protein>
    <submittedName>
        <fullName evidence="2">Uncharacterized protein</fullName>
    </submittedName>
</protein>
<feature type="compositionally biased region" description="Polar residues" evidence="1">
    <location>
        <begin position="307"/>
        <end position="335"/>
    </location>
</feature>
<keyword evidence="3" id="KW-1185">Reference proteome</keyword>
<sequence length="355" mass="38380">MATEGSANGLSYLASWMAGGSPPLSTNPPATQDEEPISAKNTTVCSLSTLDALARDDLIRELREKLQKDSSKADATYTLHAWELRLLVGLPSNTSTTCSTAMRTVSASDVAIVAEEVASPESESSSVPPIMEPLETSPVFSNWDITSFFGSEGDHKNESSLSSEEVQAIMIALAAEEQDPTSRQQWPSFTRPQSMDARQISIQSFATREGDLEIMVLLDQALQDQDDVDTTPTRPGQVTARQVSIQETTTRTDTTSPGPDPIKMQGRQASVRPAAPSKFVVTFPSDTNHHKEERGLPKPATGIRRQVSVQPSHNNTTEPAVGTSTSRPPTTNATHRQVSVRLDGGESKLSFQFVI</sequence>
<name>A0A9N8H3S5_9STRA</name>
<dbReference type="AlphaFoldDB" id="A0A9N8H3S5"/>
<feature type="compositionally biased region" description="Basic and acidic residues" evidence="1">
    <location>
        <begin position="287"/>
        <end position="296"/>
    </location>
</feature>
<evidence type="ECO:0000313" key="2">
    <source>
        <dbReference type="EMBL" id="CAB9498175.1"/>
    </source>
</evidence>
<feature type="region of interest" description="Disordered" evidence="1">
    <location>
        <begin position="226"/>
        <end position="335"/>
    </location>
</feature>
<evidence type="ECO:0000313" key="3">
    <source>
        <dbReference type="Proteomes" id="UP001153069"/>
    </source>
</evidence>
<reference evidence="2" key="1">
    <citation type="submission" date="2020-06" db="EMBL/GenBank/DDBJ databases">
        <authorList>
            <consortium name="Plant Systems Biology data submission"/>
        </authorList>
    </citation>
    <scope>NUCLEOTIDE SEQUENCE</scope>
    <source>
        <strain evidence="2">D6</strain>
    </source>
</reference>
<evidence type="ECO:0000256" key="1">
    <source>
        <dbReference type="SAM" id="MobiDB-lite"/>
    </source>
</evidence>
<organism evidence="2 3">
    <name type="scientific">Seminavis robusta</name>
    <dbReference type="NCBI Taxonomy" id="568900"/>
    <lineage>
        <taxon>Eukaryota</taxon>
        <taxon>Sar</taxon>
        <taxon>Stramenopiles</taxon>
        <taxon>Ochrophyta</taxon>
        <taxon>Bacillariophyta</taxon>
        <taxon>Bacillariophyceae</taxon>
        <taxon>Bacillariophycidae</taxon>
        <taxon>Naviculales</taxon>
        <taxon>Naviculaceae</taxon>
        <taxon>Seminavis</taxon>
    </lineage>
</organism>
<feature type="compositionally biased region" description="Polar residues" evidence="1">
    <location>
        <begin position="230"/>
        <end position="247"/>
    </location>
</feature>
<proteinExistence type="predicted"/>
<comment type="caution">
    <text evidence="2">The sequence shown here is derived from an EMBL/GenBank/DDBJ whole genome shotgun (WGS) entry which is preliminary data.</text>
</comment>
<dbReference type="EMBL" id="CAICTM010000032">
    <property type="protein sequence ID" value="CAB9498175.1"/>
    <property type="molecule type" value="Genomic_DNA"/>
</dbReference>
<gene>
    <name evidence="2" type="ORF">SEMRO_32_G021120.1</name>
</gene>
<feature type="region of interest" description="Disordered" evidence="1">
    <location>
        <begin position="21"/>
        <end position="40"/>
    </location>
</feature>
<accession>A0A9N8H3S5</accession>
<dbReference type="Proteomes" id="UP001153069">
    <property type="component" value="Unassembled WGS sequence"/>
</dbReference>